<dbReference type="AlphaFoldDB" id="A0A655UG25"/>
<protein>
    <submittedName>
        <fullName evidence="1">Uncharacterized protein</fullName>
    </submittedName>
</protein>
<name>A0A655UG25_VIBCL</name>
<gene>
    <name evidence="1" type="ORF">ERS013200_01418</name>
</gene>
<accession>A0A655UG25</accession>
<organism evidence="1 2">
    <name type="scientific">Vibrio cholerae</name>
    <dbReference type="NCBI Taxonomy" id="666"/>
    <lineage>
        <taxon>Bacteria</taxon>
        <taxon>Pseudomonadati</taxon>
        <taxon>Pseudomonadota</taxon>
        <taxon>Gammaproteobacteria</taxon>
        <taxon>Vibrionales</taxon>
        <taxon>Vibrionaceae</taxon>
        <taxon>Vibrio</taxon>
    </lineage>
</organism>
<evidence type="ECO:0000313" key="2">
    <source>
        <dbReference type="Proteomes" id="UP000041770"/>
    </source>
</evidence>
<sequence>MTLLKKLAISSRSLLKLQVPFLTVPPQLNPLGQTKTLLYRAFPSTISLPLPISPKLIKGKLKVDVSSDTLSGTTVEGASVINARLFESHALGLPKSIQ</sequence>
<dbReference type="EMBL" id="CWQY01000007">
    <property type="protein sequence ID" value="CSC44504.1"/>
    <property type="molecule type" value="Genomic_DNA"/>
</dbReference>
<evidence type="ECO:0000313" key="1">
    <source>
        <dbReference type="EMBL" id="CSC44504.1"/>
    </source>
</evidence>
<proteinExistence type="predicted"/>
<dbReference type="Proteomes" id="UP000041770">
    <property type="component" value="Unassembled WGS sequence"/>
</dbReference>
<reference evidence="1 2" key="1">
    <citation type="submission" date="2015-07" db="EMBL/GenBank/DDBJ databases">
        <authorList>
            <consortium name="Pathogen Informatics"/>
        </authorList>
    </citation>
    <scope>NUCLEOTIDE SEQUENCE [LARGE SCALE GENOMIC DNA]</scope>
    <source>
        <strain evidence="1 2">A316</strain>
    </source>
</reference>